<dbReference type="Gene3D" id="3.40.640.10">
    <property type="entry name" value="Type I PLP-dependent aspartate aminotransferase-like (Major domain)"/>
    <property type="match status" value="1"/>
</dbReference>
<evidence type="ECO:0000256" key="10">
    <source>
        <dbReference type="RuleBase" id="RU003693"/>
    </source>
</evidence>
<dbReference type="GO" id="GO:0030170">
    <property type="term" value="F:pyridoxal phosphate binding"/>
    <property type="evidence" value="ECO:0007669"/>
    <property type="project" value="InterPro"/>
</dbReference>
<dbReference type="InterPro" id="IPR004723">
    <property type="entry name" value="AONS_Archaea/Proteobacteria"/>
</dbReference>
<dbReference type="SUPFAM" id="SSF53383">
    <property type="entry name" value="PLP-dependent transferases"/>
    <property type="match status" value="1"/>
</dbReference>
<protein>
    <recommendedName>
        <fullName evidence="10">8-amino-7-ketopelargonate synthase</fullName>
        <ecNumber evidence="10">2.3.1.47</ecNumber>
    </recommendedName>
</protein>
<evidence type="ECO:0000313" key="12">
    <source>
        <dbReference type="EMBL" id="CDO58244.1"/>
    </source>
</evidence>
<evidence type="ECO:0000313" key="13">
    <source>
        <dbReference type="Proteomes" id="UP000032160"/>
    </source>
</evidence>
<sequence length="388" mass="41054">MPSLNDFASTKLENLTARGQRRELTDTARKAAGNAVRGNRDVISFCCNDYLNLSQHPAVKRAAQAAVEEFGVGSGASRLVTGNHPLFAQLETRLARLKGTDAALVFGAGYLANTGIIPSLVGAGDVVFADELSHACLMSGARMSDAQVHVFRHNDMAHLEELLTAHRGSARNALMVTDGVFSMDGDLAPLPQMVALANEHETWLMTDDAHGLGVIGGGHGSARAFGDVPLDIPLQMGTLSKAVGGFGGYVCASQPVIDLLKSRARTFVYSTGLPPANAAAAIAALEIIESDTDLIEKPVSNAAQFCHEAGLPAPQSPIVPVIIGDERDALGASHMLLDEGYLVTAIRPPTVPAGTARLRLTFMAEHDPEDISRLAEIIRERIIRRSAA</sequence>
<dbReference type="KEGG" id="pect:BN1012_Phect30"/>
<keyword evidence="13" id="KW-1185">Reference proteome</keyword>
<evidence type="ECO:0000256" key="1">
    <source>
        <dbReference type="ARBA" id="ARBA00001933"/>
    </source>
</evidence>
<comment type="catalytic activity">
    <reaction evidence="8 10">
        <text>6-carboxyhexanoyl-[ACP] + L-alanine + H(+) = (8S)-8-amino-7-oxononanoate + holo-[ACP] + CO2</text>
        <dbReference type="Rhea" id="RHEA:42288"/>
        <dbReference type="Rhea" id="RHEA-COMP:9685"/>
        <dbReference type="Rhea" id="RHEA-COMP:9955"/>
        <dbReference type="ChEBI" id="CHEBI:15378"/>
        <dbReference type="ChEBI" id="CHEBI:16526"/>
        <dbReference type="ChEBI" id="CHEBI:57972"/>
        <dbReference type="ChEBI" id="CHEBI:64479"/>
        <dbReference type="ChEBI" id="CHEBI:78846"/>
        <dbReference type="ChEBI" id="CHEBI:149468"/>
        <dbReference type="EC" id="2.3.1.47"/>
    </reaction>
</comment>
<dbReference type="Proteomes" id="UP000032160">
    <property type="component" value="Chromosome I"/>
</dbReference>
<dbReference type="InterPro" id="IPR004839">
    <property type="entry name" value="Aminotransferase_I/II_large"/>
</dbReference>
<dbReference type="EC" id="2.3.1.47" evidence="10"/>
<name>X5MD90_9HYPH</name>
<evidence type="ECO:0000259" key="11">
    <source>
        <dbReference type="Pfam" id="PF00155"/>
    </source>
</evidence>
<dbReference type="GO" id="GO:0009102">
    <property type="term" value="P:biotin biosynthetic process"/>
    <property type="evidence" value="ECO:0007669"/>
    <property type="project" value="UniProtKB-UniRule"/>
</dbReference>
<reference evidence="12 13" key="1">
    <citation type="journal article" date="2014" name="Front. Genet.">
        <title>Genome and metabolic network of "Candidatus Phaeomarinobacter ectocarpi" Ec32, a new candidate genus of Alphaproteobacteria frequently associated with brown algae.</title>
        <authorList>
            <person name="Dittami S.M."/>
            <person name="Barbeyron T."/>
            <person name="Boyen C."/>
            <person name="Cambefort J."/>
            <person name="Collet G."/>
            <person name="Delage L."/>
            <person name="Gobet A."/>
            <person name="Groisillier A."/>
            <person name="Leblanc C."/>
            <person name="Michel G."/>
            <person name="Scornet D."/>
            <person name="Siegel A."/>
            <person name="Tapia J.E."/>
            <person name="Tonon T."/>
        </authorList>
    </citation>
    <scope>NUCLEOTIDE SEQUENCE [LARGE SCALE GENOMIC DNA]</scope>
    <source>
        <strain evidence="12 13">Ec32</strain>
    </source>
</reference>
<dbReference type="CDD" id="cd06454">
    <property type="entry name" value="KBL_like"/>
    <property type="match status" value="1"/>
</dbReference>
<gene>
    <name evidence="12" type="ORF">BN1012_Phect30</name>
</gene>
<dbReference type="AlphaFoldDB" id="X5MD90"/>
<evidence type="ECO:0000256" key="6">
    <source>
        <dbReference type="ARBA" id="ARBA00022756"/>
    </source>
</evidence>
<dbReference type="EMBL" id="HG966617">
    <property type="protein sequence ID" value="CDO58244.1"/>
    <property type="molecule type" value="Genomic_DNA"/>
</dbReference>
<dbReference type="PANTHER" id="PTHR13693:SF100">
    <property type="entry name" value="8-AMINO-7-OXONONANOATE SYNTHASE"/>
    <property type="match status" value="1"/>
</dbReference>
<comment type="subunit">
    <text evidence="4 10">Homodimer.</text>
</comment>
<comment type="similarity">
    <text evidence="3 10">Belongs to the class-II pyridoxal-phosphate-dependent aminotransferase family. BioF subfamily.</text>
</comment>
<accession>X5MD90</accession>
<keyword evidence="12" id="KW-0012">Acyltransferase</keyword>
<comment type="cofactor">
    <cofactor evidence="1 9 10">
        <name>pyridoxal 5'-phosphate</name>
        <dbReference type="ChEBI" id="CHEBI:597326"/>
    </cofactor>
</comment>
<dbReference type="OrthoDB" id="9807157at2"/>
<evidence type="ECO:0000256" key="5">
    <source>
        <dbReference type="ARBA" id="ARBA00022679"/>
    </source>
</evidence>
<evidence type="ECO:0000256" key="4">
    <source>
        <dbReference type="ARBA" id="ARBA00011738"/>
    </source>
</evidence>
<dbReference type="InterPro" id="IPR015421">
    <property type="entry name" value="PyrdxlP-dep_Trfase_major"/>
</dbReference>
<dbReference type="PROSITE" id="PS00599">
    <property type="entry name" value="AA_TRANSFER_CLASS_2"/>
    <property type="match status" value="1"/>
</dbReference>
<dbReference type="NCBIfam" id="TIGR00858">
    <property type="entry name" value="bioF"/>
    <property type="match status" value="1"/>
</dbReference>
<dbReference type="Pfam" id="PF00155">
    <property type="entry name" value="Aminotran_1_2"/>
    <property type="match status" value="1"/>
</dbReference>
<keyword evidence="7 9" id="KW-0663">Pyridoxal phosphate</keyword>
<evidence type="ECO:0000256" key="3">
    <source>
        <dbReference type="ARBA" id="ARBA00010008"/>
    </source>
</evidence>
<comment type="function">
    <text evidence="10">Catalyzes the decarboxylative condensation of pimeloyl-[acyl-carrier protein] and L-alanine to produce 8-amino-7-oxononanoate (AON), [acyl-carrier protein], and carbon dioxide.</text>
</comment>
<dbReference type="STRING" id="1458461.BN1012_Phect30"/>
<feature type="domain" description="Aminotransferase class I/classII large" evidence="11">
    <location>
        <begin position="41"/>
        <end position="378"/>
    </location>
</feature>
<evidence type="ECO:0000256" key="9">
    <source>
        <dbReference type="PIRSR" id="PIRSR604723-51"/>
    </source>
</evidence>
<dbReference type="UniPathway" id="UPA00078"/>
<feature type="modified residue" description="N6-(pyridoxal phosphate)lysine" evidence="9">
    <location>
        <position position="241"/>
    </location>
</feature>
<dbReference type="PANTHER" id="PTHR13693">
    <property type="entry name" value="CLASS II AMINOTRANSFERASE/8-AMINO-7-OXONONANOATE SYNTHASE"/>
    <property type="match status" value="1"/>
</dbReference>
<evidence type="ECO:0000256" key="8">
    <source>
        <dbReference type="ARBA" id="ARBA00047715"/>
    </source>
</evidence>
<dbReference type="HOGENOM" id="CLU_015846_11_0_5"/>
<dbReference type="InterPro" id="IPR001917">
    <property type="entry name" value="Aminotrans_II_pyridoxalP_BS"/>
</dbReference>
<dbReference type="PATRIC" id="fig|1458461.3.peg.30"/>
<proteinExistence type="inferred from homology"/>
<keyword evidence="6" id="KW-0093">Biotin biosynthesis</keyword>
<organism evidence="12 13">
    <name type="scientific">Candidatus Phaeomarinibacter ectocarpi</name>
    <dbReference type="NCBI Taxonomy" id="1458461"/>
    <lineage>
        <taxon>Bacteria</taxon>
        <taxon>Pseudomonadati</taxon>
        <taxon>Pseudomonadota</taxon>
        <taxon>Alphaproteobacteria</taxon>
        <taxon>Hyphomicrobiales</taxon>
        <taxon>Parvibaculaceae</taxon>
        <taxon>Candidatus Phaeomarinibacter</taxon>
    </lineage>
</organism>
<dbReference type="InterPro" id="IPR015422">
    <property type="entry name" value="PyrdxlP-dep_Trfase_small"/>
</dbReference>
<dbReference type="GO" id="GO:0008710">
    <property type="term" value="F:8-amino-7-oxononanoate synthase activity"/>
    <property type="evidence" value="ECO:0007669"/>
    <property type="project" value="UniProtKB-UniRule"/>
</dbReference>
<keyword evidence="5 10" id="KW-0808">Transferase</keyword>
<evidence type="ECO:0000256" key="7">
    <source>
        <dbReference type="ARBA" id="ARBA00022898"/>
    </source>
</evidence>
<dbReference type="Gene3D" id="3.90.1150.10">
    <property type="entry name" value="Aspartate Aminotransferase, domain 1"/>
    <property type="match status" value="1"/>
</dbReference>
<evidence type="ECO:0000256" key="2">
    <source>
        <dbReference type="ARBA" id="ARBA00004746"/>
    </source>
</evidence>
<comment type="pathway">
    <text evidence="2 10">Cofactor biosynthesis; biotin biosynthesis.</text>
</comment>
<dbReference type="InterPro" id="IPR015424">
    <property type="entry name" value="PyrdxlP-dep_Trfase"/>
</dbReference>
<dbReference type="RefSeq" id="WP_043948025.1">
    <property type="nucleotide sequence ID" value="NZ_HG966617.1"/>
</dbReference>
<dbReference type="InterPro" id="IPR050087">
    <property type="entry name" value="AON_synthase_class-II"/>
</dbReference>